<dbReference type="GO" id="GO:0030288">
    <property type="term" value="C:outer membrane-bounded periplasmic space"/>
    <property type="evidence" value="ECO:0007669"/>
    <property type="project" value="UniProtKB-ARBA"/>
</dbReference>
<dbReference type="InterPro" id="IPR039424">
    <property type="entry name" value="SBP_5"/>
</dbReference>
<dbReference type="GO" id="GO:1904680">
    <property type="term" value="F:peptide transmembrane transporter activity"/>
    <property type="evidence" value="ECO:0007669"/>
    <property type="project" value="TreeGrafter"/>
</dbReference>
<dbReference type="PANTHER" id="PTHR30290:SF10">
    <property type="entry name" value="PERIPLASMIC OLIGOPEPTIDE-BINDING PROTEIN-RELATED"/>
    <property type="match status" value="1"/>
</dbReference>
<dbReference type="SUPFAM" id="SSF53850">
    <property type="entry name" value="Periplasmic binding protein-like II"/>
    <property type="match status" value="1"/>
</dbReference>
<evidence type="ECO:0000313" key="8">
    <source>
        <dbReference type="Proteomes" id="UP000033682"/>
    </source>
</evidence>
<reference evidence="7 8" key="1">
    <citation type="submission" date="2015-01" db="EMBL/GenBank/DDBJ databases">
        <title>Comparative genomics of the lactic acid bacteria isolated from the honey bee gut.</title>
        <authorList>
            <person name="Ellegaard K.M."/>
            <person name="Tamarit D."/>
            <person name="Javelind E."/>
            <person name="Olofsson T."/>
            <person name="Andersson S.G."/>
            <person name="Vasquez A."/>
        </authorList>
    </citation>
    <scope>NUCLEOTIDE SEQUENCE [LARGE SCALE GENOMIC DNA]</scope>
    <source>
        <strain evidence="7 8">Hma11</strain>
    </source>
</reference>
<gene>
    <name evidence="7" type="ORF">JF72_03440</name>
</gene>
<dbReference type="PANTHER" id="PTHR30290">
    <property type="entry name" value="PERIPLASMIC BINDING COMPONENT OF ABC TRANSPORTER"/>
    <property type="match status" value="1"/>
</dbReference>
<dbReference type="EMBL" id="JXLG01000005">
    <property type="protein sequence ID" value="KJY61069.1"/>
    <property type="molecule type" value="Genomic_DNA"/>
</dbReference>
<keyword evidence="5" id="KW-0653">Protein transport</keyword>
<evidence type="ECO:0000256" key="4">
    <source>
        <dbReference type="ARBA" id="ARBA00022729"/>
    </source>
</evidence>
<proteinExistence type="inferred from homology"/>
<dbReference type="Pfam" id="PF00496">
    <property type="entry name" value="SBP_bac_5"/>
    <property type="match status" value="1"/>
</dbReference>
<dbReference type="PROSITE" id="PS51257">
    <property type="entry name" value="PROKAR_LIPOPROTEIN"/>
    <property type="match status" value="1"/>
</dbReference>
<keyword evidence="5" id="KW-0571">Peptide transport</keyword>
<dbReference type="FunFam" id="3.10.105.10:FF:000001">
    <property type="entry name" value="Oligopeptide ABC transporter, oligopeptide-binding protein"/>
    <property type="match status" value="1"/>
</dbReference>
<accession>A0A0F4LS04</accession>
<keyword evidence="4" id="KW-0732">Signal</keyword>
<evidence type="ECO:0000256" key="3">
    <source>
        <dbReference type="ARBA" id="ARBA00022448"/>
    </source>
</evidence>
<keyword evidence="8" id="KW-1185">Reference proteome</keyword>
<dbReference type="FunFam" id="3.90.76.10:FF:000001">
    <property type="entry name" value="Oligopeptide ABC transporter substrate-binding protein"/>
    <property type="match status" value="1"/>
</dbReference>
<dbReference type="InterPro" id="IPR030678">
    <property type="entry name" value="Peptide/Ni-bd"/>
</dbReference>
<keyword evidence="3" id="KW-0813">Transport</keyword>
<organism evidence="7 8">
    <name type="scientific">Lactobacillus apis</name>
    <dbReference type="NCBI Taxonomy" id="303541"/>
    <lineage>
        <taxon>Bacteria</taxon>
        <taxon>Bacillati</taxon>
        <taxon>Bacillota</taxon>
        <taxon>Bacilli</taxon>
        <taxon>Lactobacillales</taxon>
        <taxon>Lactobacillaceae</taxon>
        <taxon>Lactobacillus</taxon>
    </lineage>
</organism>
<dbReference type="AlphaFoldDB" id="A0A0F4LS04"/>
<dbReference type="HOGENOM" id="CLU_017028_0_4_9"/>
<dbReference type="PIRSF" id="PIRSF002741">
    <property type="entry name" value="MppA"/>
    <property type="match status" value="1"/>
</dbReference>
<dbReference type="InterPro" id="IPR000914">
    <property type="entry name" value="SBP_5_dom"/>
</dbReference>
<dbReference type="GO" id="GO:0015833">
    <property type="term" value="P:peptide transport"/>
    <property type="evidence" value="ECO:0007669"/>
    <property type="project" value="UniProtKB-KW"/>
</dbReference>
<dbReference type="Gene3D" id="3.90.76.10">
    <property type="entry name" value="Dipeptide-binding Protein, Domain 1"/>
    <property type="match status" value="1"/>
</dbReference>
<comment type="caution">
    <text evidence="7">The sequence shown here is derived from an EMBL/GenBank/DDBJ whole genome shotgun (WGS) entry which is preliminary data.</text>
</comment>
<sequence>MKKGAVLATAAVACFGMLLTGCQNKGNSSSKKQDKITVVQNAPVDSLDPILAYSNSSSVVVANTTEGLYTIDANDKPQLGLASNVKTSNHGLTKTFTIREDAKWSNGDPITANDFVFAWRRLANPKNASAFNFQPGAAGIKNADDIVAGKKPVNSLGVKATGKKTLVVELDHVVPYMNKLLAFSDFAPVNQKYLEKAGKKFAQDSDHLIASGPYKIKDWKLGDNSIQLVKNAKYWDAKNVKLNEVKLDVIVDPEKAAIAFENGSADYVHLSGQLVPKYRKDKNYENEVGNFTQYLMFNVKKPGLDNEDLRKAISSSINRKEITKHILKDGSIPVHSMVMKDLVKNPSNGKDFADESTTDLSEYSAADAKKYWNKAKSKTDLRSITLLYDDSDPAYANVAAYVKAQVEKNLPGMKVDLQQVSKKTRLDKMSKATYDVTLTRWGPDYADPTAILSMYQSKNDSNYGKWANSEFDKLMAESNKTTDQAKRYQLLLKANNILIDSASCPPLYQNGAPVLKRANIQDLPMHIAGVPYFFKYASIK</sequence>
<evidence type="ECO:0000313" key="7">
    <source>
        <dbReference type="EMBL" id="KJY61069.1"/>
    </source>
</evidence>
<evidence type="ECO:0000256" key="5">
    <source>
        <dbReference type="ARBA" id="ARBA00022856"/>
    </source>
</evidence>
<dbReference type="Gene3D" id="3.40.190.10">
    <property type="entry name" value="Periplasmic binding protein-like II"/>
    <property type="match status" value="1"/>
</dbReference>
<comment type="subcellular location">
    <subcellularLocation>
        <location evidence="1">Cell envelope</location>
    </subcellularLocation>
</comment>
<dbReference type="PATRIC" id="fig|303541.3.peg.490"/>
<dbReference type="STRING" id="303541.JF72_03440"/>
<comment type="similarity">
    <text evidence="2">Belongs to the bacterial solute-binding protein 5 family.</text>
</comment>
<dbReference type="GO" id="GO:0043190">
    <property type="term" value="C:ATP-binding cassette (ABC) transporter complex"/>
    <property type="evidence" value="ECO:0007669"/>
    <property type="project" value="InterPro"/>
</dbReference>
<dbReference type="CDD" id="cd08504">
    <property type="entry name" value="PBP2_OppA"/>
    <property type="match status" value="1"/>
</dbReference>
<dbReference type="Gene3D" id="3.10.105.10">
    <property type="entry name" value="Dipeptide-binding Protein, Domain 3"/>
    <property type="match status" value="1"/>
</dbReference>
<evidence type="ECO:0000256" key="2">
    <source>
        <dbReference type="ARBA" id="ARBA00005695"/>
    </source>
</evidence>
<evidence type="ECO:0000256" key="1">
    <source>
        <dbReference type="ARBA" id="ARBA00004196"/>
    </source>
</evidence>
<evidence type="ECO:0000259" key="6">
    <source>
        <dbReference type="Pfam" id="PF00496"/>
    </source>
</evidence>
<name>A0A0F4LS04_9LACO</name>
<dbReference type="Proteomes" id="UP000033682">
    <property type="component" value="Unassembled WGS sequence"/>
</dbReference>
<dbReference type="RefSeq" id="WP_046306306.1">
    <property type="nucleotide sequence ID" value="NZ_KQ034000.1"/>
</dbReference>
<protein>
    <recommendedName>
        <fullName evidence="6">Solute-binding protein family 5 domain-containing protein</fullName>
    </recommendedName>
</protein>
<feature type="domain" description="Solute-binding protein family 5" evidence="6">
    <location>
        <begin position="76"/>
        <end position="462"/>
    </location>
</feature>